<dbReference type="Pfam" id="PF23827">
    <property type="entry name" value="DUF7197"/>
    <property type="match status" value="1"/>
</dbReference>
<accession>A0A6C0HE60</accession>
<proteinExistence type="predicted"/>
<evidence type="ECO:0000313" key="2">
    <source>
        <dbReference type="EMBL" id="QHT78911.1"/>
    </source>
</evidence>
<evidence type="ECO:0000256" key="1">
    <source>
        <dbReference type="SAM" id="MobiDB-lite"/>
    </source>
</evidence>
<dbReference type="AlphaFoldDB" id="A0A6C0HE60"/>
<name>A0A6C0HE60_9ZZZZ</name>
<feature type="region of interest" description="Disordered" evidence="1">
    <location>
        <begin position="162"/>
        <end position="186"/>
    </location>
</feature>
<organism evidence="2">
    <name type="scientific">viral metagenome</name>
    <dbReference type="NCBI Taxonomy" id="1070528"/>
    <lineage>
        <taxon>unclassified sequences</taxon>
        <taxon>metagenomes</taxon>
        <taxon>organismal metagenomes</taxon>
    </lineage>
</organism>
<dbReference type="InterPro" id="IPR055621">
    <property type="entry name" value="DUF7197"/>
</dbReference>
<protein>
    <submittedName>
        <fullName evidence="2">Uncharacterized protein</fullName>
    </submittedName>
</protein>
<dbReference type="EMBL" id="MN739942">
    <property type="protein sequence ID" value="QHT78911.1"/>
    <property type="molecule type" value="Genomic_DNA"/>
</dbReference>
<reference evidence="2" key="1">
    <citation type="journal article" date="2020" name="Nature">
        <title>Giant virus diversity and host interactions through global metagenomics.</title>
        <authorList>
            <person name="Schulz F."/>
            <person name="Roux S."/>
            <person name="Paez-Espino D."/>
            <person name="Jungbluth S."/>
            <person name="Walsh D.A."/>
            <person name="Denef V.J."/>
            <person name="McMahon K.D."/>
            <person name="Konstantinidis K.T."/>
            <person name="Eloe-Fadrosh E.A."/>
            <person name="Kyrpides N.C."/>
            <person name="Woyke T."/>
        </authorList>
    </citation>
    <scope>NUCLEOTIDE SEQUENCE</scope>
    <source>
        <strain evidence="2">GVMAG-M-3300023179-97</strain>
    </source>
</reference>
<sequence length="218" mass="25805">MTDSNINTLEIDYILSDTRKRKIPCRREVLILSLQKFYNQRNDLKQLIPILQGEGDISLRLIDWFVTNYAKKYHVSYTLNNQDFVVYLNYKSQLKAYSKKLFDPFCRRERILFQCGSYEPFETTVGQLNFFRWAFEKDILPYMRTHLQDIIREERLVRISTGTQSSTDSSQSTQSTQSTVNTVSTQSIKTVRRRRIEKTQSSVKMLLKQDTIVHLSFD</sequence>